<evidence type="ECO:0000313" key="2">
    <source>
        <dbReference type="Proteomes" id="UP001501480"/>
    </source>
</evidence>
<accession>A0ABN2W2T1</accession>
<comment type="caution">
    <text evidence="1">The sequence shown here is derived from an EMBL/GenBank/DDBJ whole genome shotgun (WGS) entry which is preliminary data.</text>
</comment>
<dbReference type="Proteomes" id="UP001501480">
    <property type="component" value="Unassembled WGS sequence"/>
</dbReference>
<keyword evidence="2" id="KW-1185">Reference proteome</keyword>
<dbReference type="EMBL" id="BAAAPY010000006">
    <property type="protein sequence ID" value="GAA2079882.1"/>
    <property type="molecule type" value="Genomic_DNA"/>
</dbReference>
<reference evidence="1 2" key="1">
    <citation type="journal article" date="2019" name="Int. J. Syst. Evol. Microbiol.">
        <title>The Global Catalogue of Microorganisms (GCM) 10K type strain sequencing project: providing services to taxonomists for standard genome sequencing and annotation.</title>
        <authorList>
            <consortium name="The Broad Institute Genomics Platform"/>
            <consortium name="The Broad Institute Genome Sequencing Center for Infectious Disease"/>
            <person name="Wu L."/>
            <person name="Ma J."/>
        </authorList>
    </citation>
    <scope>NUCLEOTIDE SEQUENCE [LARGE SCALE GENOMIC DNA]</scope>
    <source>
        <strain evidence="1 2">JCM 15749</strain>
    </source>
</reference>
<name>A0ABN2W2T1_9ACTN</name>
<evidence type="ECO:0000313" key="1">
    <source>
        <dbReference type="EMBL" id="GAA2079882.1"/>
    </source>
</evidence>
<sequence length="181" mass="19944">MRLLTSELAARESSVSGADGQEHLAWIVPALVVGPRQTILEVEIRRWQDAGEVVTSSRGDSHPYFQRLVQGCRLGIVEKDDGGPGVSMVGHVVWDAEKEWGTVKKADLSDLDRDLDGDAKRSMFGWGVESIGTRAELWGDTSKRCNYLEAQFDPDDPIPPLAIYVLTRVLPVLAAVDKAMR</sequence>
<organism evidence="1 2">
    <name type="scientific">Aeromicrobium halocynthiae</name>
    <dbReference type="NCBI Taxonomy" id="560557"/>
    <lineage>
        <taxon>Bacteria</taxon>
        <taxon>Bacillati</taxon>
        <taxon>Actinomycetota</taxon>
        <taxon>Actinomycetes</taxon>
        <taxon>Propionibacteriales</taxon>
        <taxon>Nocardioidaceae</taxon>
        <taxon>Aeromicrobium</taxon>
    </lineage>
</organism>
<protein>
    <submittedName>
        <fullName evidence="1">Uncharacterized protein</fullName>
    </submittedName>
</protein>
<proteinExistence type="predicted"/>
<gene>
    <name evidence="1" type="ORF">GCM10009821_20190</name>
</gene>